<proteinExistence type="predicted"/>
<keyword evidence="1" id="KW-1133">Transmembrane helix</keyword>
<evidence type="ECO:0000313" key="2">
    <source>
        <dbReference type="EMBL" id="MCA9397996.1"/>
    </source>
</evidence>
<keyword evidence="1" id="KW-0472">Membrane</keyword>
<name>A0A955LWM3_UNCKA</name>
<dbReference type="EMBL" id="JAGQKY010000231">
    <property type="protein sequence ID" value="MCA9397996.1"/>
    <property type="molecule type" value="Genomic_DNA"/>
</dbReference>
<evidence type="ECO:0000256" key="1">
    <source>
        <dbReference type="SAM" id="Phobius"/>
    </source>
</evidence>
<dbReference type="Proteomes" id="UP000699691">
    <property type="component" value="Unassembled WGS sequence"/>
</dbReference>
<comment type="caution">
    <text evidence="2">The sequence shown here is derived from an EMBL/GenBank/DDBJ whole genome shotgun (WGS) entry which is preliminary data.</text>
</comment>
<reference evidence="2" key="2">
    <citation type="journal article" date="2021" name="Microbiome">
        <title>Successional dynamics and alternative stable states in a saline activated sludge microbial community over 9 years.</title>
        <authorList>
            <person name="Wang Y."/>
            <person name="Ye J."/>
            <person name="Ju F."/>
            <person name="Liu L."/>
            <person name="Boyd J.A."/>
            <person name="Deng Y."/>
            <person name="Parks D.H."/>
            <person name="Jiang X."/>
            <person name="Yin X."/>
            <person name="Woodcroft B.J."/>
            <person name="Tyson G.W."/>
            <person name="Hugenholtz P."/>
            <person name="Polz M.F."/>
            <person name="Zhang T."/>
        </authorList>
    </citation>
    <scope>NUCLEOTIDE SEQUENCE</scope>
    <source>
        <strain evidence="2">HKST-UBA02</strain>
    </source>
</reference>
<keyword evidence="1" id="KW-0812">Transmembrane</keyword>
<gene>
    <name evidence="2" type="ORF">KC573_04135</name>
</gene>
<evidence type="ECO:0000313" key="3">
    <source>
        <dbReference type="Proteomes" id="UP000699691"/>
    </source>
</evidence>
<accession>A0A955LWM3</accession>
<dbReference type="AlphaFoldDB" id="A0A955LWM3"/>
<feature type="transmembrane region" description="Helical" evidence="1">
    <location>
        <begin position="6"/>
        <end position="27"/>
    </location>
</feature>
<organism evidence="2 3">
    <name type="scientific">candidate division WWE3 bacterium</name>
    <dbReference type="NCBI Taxonomy" id="2053526"/>
    <lineage>
        <taxon>Bacteria</taxon>
        <taxon>Katanobacteria</taxon>
    </lineage>
</organism>
<reference evidence="2" key="1">
    <citation type="submission" date="2020-04" db="EMBL/GenBank/DDBJ databases">
        <authorList>
            <person name="Zhang T."/>
        </authorList>
    </citation>
    <scope>NUCLEOTIDE SEQUENCE</scope>
    <source>
        <strain evidence="2">HKST-UBA02</strain>
    </source>
</reference>
<sequence>MKVRNVGLPVVLLISIIMILVGAFVGYQFASNPVPKNCAELGATYLEMGKNELGITDFGSDEWRRLIDDETKFTNDCYESLNK</sequence>
<protein>
    <submittedName>
        <fullName evidence="2">Uncharacterized protein</fullName>
    </submittedName>
</protein>